<dbReference type="PANTHER" id="PTHR33121">
    <property type="entry name" value="CYCLIC DI-GMP PHOSPHODIESTERASE PDEF"/>
    <property type="match status" value="1"/>
</dbReference>
<dbReference type="InterPro" id="IPR001633">
    <property type="entry name" value="EAL_dom"/>
</dbReference>
<dbReference type="SMART" id="SM00052">
    <property type="entry name" value="EAL"/>
    <property type="match status" value="1"/>
</dbReference>
<dbReference type="EMBL" id="VMBP01000001">
    <property type="protein sequence ID" value="TSJ63932.1"/>
    <property type="molecule type" value="Genomic_DNA"/>
</dbReference>
<dbReference type="Pfam" id="PF00563">
    <property type="entry name" value="EAL"/>
    <property type="match status" value="1"/>
</dbReference>
<dbReference type="SUPFAM" id="SSF141868">
    <property type="entry name" value="EAL domain-like"/>
    <property type="match status" value="1"/>
</dbReference>
<dbReference type="CDD" id="cd01948">
    <property type="entry name" value="EAL"/>
    <property type="match status" value="1"/>
</dbReference>
<reference evidence="2 3" key="1">
    <citation type="submission" date="2019-07" db="EMBL/GenBank/DDBJ databases">
        <authorList>
            <person name="Grouzdev D.S."/>
        </authorList>
    </citation>
    <scope>NUCLEOTIDE SEQUENCE [LARGE SCALE GENOMIC DNA]</scope>
    <source>
        <strain evidence="2 3">3C</strain>
    </source>
</reference>
<dbReference type="InterPro" id="IPR035919">
    <property type="entry name" value="EAL_sf"/>
</dbReference>
<evidence type="ECO:0000313" key="3">
    <source>
        <dbReference type="Proteomes" id="UP000315321"/>
    </source>
</evidence>
<comment type="caution">
    <text evidence="2">The sequence shown here is derived from an EMBL/GenBank/DDBJ whole genome shotgun (WGS) entry which is preliminary data.</text>
</comment>
<accession>A0ABY3DU09</accession>
<dbReference type="PROSITE" id="PS50883">
    <property type="entry name" value="EAL"/>
    <property type="match status" value="1"/>
</dbReference>
<name>A0ABY3DU09_9HYPH</name>
<protein>
    <submittedName>
        <fullName evidence="2">EAL domain-containing protein</fullName>
    </submittedName>
</protein>
<sequence>MNCRISARGVGALPKVFDVVVLHEVLAEGRLSLATEPVRAADGAGATLYNECLARLCDRDGIVWRADQFLPVLERSRSLPLLDRHVVALILDRLDADASAVLGCNLSAESLADETTWDGILGPLLQRPHLLSRLVLELTETQALGCLSLAARLIAEIRRRGCRVAMDDFGVAFSSPRLVQLIDFDIIKIDKSFVRDVRPSSGGQDSLHHMVGFALSFAPIVVVEGVETSEQAACASAAGATHLQGYHIAALDAFETVGGVA</sequence>
<gene>
    <name evidence="2" type="ORF">FO470_01110</name>
</gene>
<keyword evidence="3" id="KW-1185">Reference proteome</keyword>
<evidence type="ECO:0000313" key="2">
    <source>
        <dbReference type="EMBL" id="TSJ63932.1"/>
    </source>
</evidence>
<dbReference type="Gene3D" id="3.20.20.450">
    <property type="entry name" value="EAL domain"/>
    <property type="match status" value="1"/>
</dbReference>
<evidence type="ECO:0000259" key="1">
    <source>
        <dbReference type="PROSITE" id="PS50883"/>
    </source>
</evidence>
<dbReference type="PANTHER" id="PTHR33121:SF23">
    <property type="entry name" value="CYCLIC DI-GMP PHOSPHODIESTERASE PDEB"/>
    <property type="match status" value="1"/>
</dbReference>
<dbReference type="Proteomes" id="UP000315321">
    <property type="component" value="Unassembled WGS sequence"/>
</dbReference>
<feature type="domain" description="EAL" evidence="1">
    <location>
        <begin position="15"/>
        <end position="261"/>
    </location>
</feature>
<dbReference type="InterPro" id="IPR050706">
    <property type="entry name" value="Cyclic-di-GMP_PDE-like"/>
</dbReference>
<organism evidence="2 3">
    <name type="scientific">Ancylobacter moscoviensis</name>
    <dbReference type="NCBI Taxonomy" id="2597768"/>
    <lineage>
        <taxon>Bacteria</taxon>
        <taxon>Pseudomonadati</taxon>
        <taxon>Pseudomonadota</taxon>
        <taxon>Alphaproteobacteria</taxon>
        <taxon>Hyphomicrobiales</taxon>
        <taxon>Xanthobacteraceae</taxon>
        <taxon>Ancylobacter</taxon>
    </lineage>
</organism>
<proteinExistence type="predicted"/>